<feature type="compositionally biased region" description="Basic and acidic residues" evidence="1">
    <location>
        <begin position="880"/>
        <end position="896"/>
    </location>
</feature>
<organism evidence="2 3">
    <name type="scientific">Oikopleura dioica</name>
    <name type="common">Tunicate</name>
    <dbReference type="NCBI Taxonomy" id="34765"/>
    <lineage>
        <taxon>Eukaryota</taxon>
        <taxon>Metazoa</taxon>
        <taxon>Chordata</taxon>
        <taxon>Tunicata</taxon>
        <taxon>Appendicularia</taxon>
        <taxon>Copelata</taxon>
        <taxon>Oikopleuridae</taxon>
        <taxon>Oikopleura</taxon>
    </lineage>
</organism>
<feature type="region of interest" description="Disordered" evidence="1">
    <location>
        <begin position="187"/>
        <end position="605"/>
    </location>
</feature>
<feature type="compositionally biased region" description="Basic and acidic residues" evidence="1">
    <location>
        <begin position="931"/>
        <end position="942"/>
    </location>
</feature>
<feature type="compositionally biased region" description="Basic residues" evidence="1">
    <location>
        <begin position="1370"/>
        <end position="1379"/>
    </location>
</feature>
<sequence length="1379" mass="158257">MSNAHRFDGHQNHRDSPSRPPPQNHPQAASGWIDEPPKPWYFLELDALFNSRNPLFQPMRSFIGRPEFYDERPEIQREIFAREKERLIQEDLLEKDNIINIIKRVSNEALEQHWQSLVQRSENPRNVEKLNKFADNVNALKASRRPKAEIDRAIEIYTSSKRALNLICEDARTIKAELDWRNSARQNFLLGNQPPSEETTPRQRQFQEPNPPIDPRVRPGQNISPPKRLIDYSQGDNKENREELVQRDPPIVVNRTRNASGTVYNYEQAQADPRQLPPRANRGWSLEPSSGWNDPPTRSDQALRGKSPDPQQWHSRKNDWSAEPPTNWNDPTPPERTTYQQREQELSRIAEDQPRSRSPEWNSQRRRSPEPRRRSLERRNSPNRDRKKGRSSADSPERRKSPSRRPSRDKERKRGSERRKSSSKSPERRPSRDKSSSHTSKERSSRENSSADKRRERSPPARRRTPPRRRSPPQSTRSPNRQRKDHNIRPVSNPRQTPPSQPGPNNNLPMTPDSQVQQLTVTVNEFSPLGNSGTMPSRRMLAERKKLEGERQALQKQREELHRKRQELALSAKRKEHDFQRKRQESTDSESPETLRKKALESQSIETLRANAINSISSVRKALPNEGPPKNVYSVTLGMSESSETLRNKAANASPKKLPQFDESENRGQTASEPRNPPKNDSVILIDDSDDDNMDISTHEEEPSPQEIAAQKAQELNKRLEAKRNEKKQLQKQKSDEFIKRLEPQQKDAEKKRQDASVLEQEAKRQKAIKFAEEKARQIANQHAVRERQQELQTRINAGLAKMGGSVIATNKDREEMIKNNRLQREISNYQHAKTAAQLRMEERLARTKKLAEEGLKMVSGKMPVQKKLRMDIEAQLAEKSPEPTPKKNEKSSEPAKKKKRRSRSRSRDRSRSQALEEDDPEADQEVLGGDEDRTLDQDRETVTVVAARDPAHDLADAINPDLAQFGRSELSELEEVPISSDEDSSPSPSPKPSNFNFMSGPPPGMGPPVPPIPPPVPPFMHPAFPPFAPPPVAAPGLIPQFATRDPYNFLNQIPNVPPPNLEPATASVPEKAQENVQPPQVESEVNALTEDIRAQAQAFQAEKNTQDIAEPVGEKVTDRDFFQSRFIRTKIEGDKVALIIRGLPGSGKTTVARKIEEMERANGKKVKRLDFVDEFKEDKHDDPDFTDYEKREKRENFFLKMEKELRKSKYNVIIVEDIFAHVTSFEDFYATAVKWFYKPFVIDVGKTSEDVVQEYFLNQEMMRSLEMCEYFQKSYQKTPERFNRIILRYTFDVETDIEYESGECTTGESSQETITADIDPRRSPRDRLSFSIGPAVPVPPNSVNLDTSKSHASTSLPPGTSPIPTLAPSRRKEHAYEN</sequence>
<feature type="compositionally biased region" description="Basic and acidic residues" evidence="1">
    <location>
        <begin position="367"/>
        <end position="384"/>
    </location>
</feature>
<feature type="compositionally biased region" description="Acidic residues" evidence="1">
    <location>
        <begin position="972"/>
        <end position="985"/>
    </location>
</feature>
<feature type="compositionally biased region" description="Polar residues" evidence="1">
    <location>
        <begin position="324"/>
        <end position="341"/>
    </location>
</feature>
<feature type="compositionally biased region" description="Basic and acidic residues" evidence="1">
    <location>
        <begin position="715"/>
        <end position="761"/>
    </location>
</feature>
<feature type="compositionally biased region" description="Pro residues" evidence="1">
    <location>
        <begin position="1001"/>
        <end position="1024"/>
    </location>
</feature>
<feature type="compositionally biased region" description="Basic and acidic residues" evidence="1">
    <location>
        <begin position="395"/>
        <end position="459"/>
    </location>
</feature>
<feature type="compositionally biased region" description="Basic residues" evidence="1">
    <location>
        <begin position="460"/>
        <end position="471"/>
    </location>
</feature>
<dbReference type="Gene3D" id="3.40.50.300">
    <property type="entry name" value="P-loop containing nucleotide triphosphate hydrolases"/>
    <property type="match status" value="1"/>
</dbReference>
<feature type="region of interest" description="Disordered" evidence="1">
    <location>
        <begin position="618"/>
        <end position="761"/>
    </location>
</feature>
<feature type="region of interest" description="Disordered" evidence="1">
    <location>
        <begin position="1302"/>
        <end position="1379"/>
    </location>
</feature>
<feature type="compositionally biased region" description="Acidic residues" evidence="1">
    <location>
        <begin position="916"/>
        <end position="925"/>
    </location>
</feature>
<dbReference type="EMBL" id="OU015568">
    <property type="protein sequence ID" value="CAG5085355.1"/>
    <property type="molecule type" value="Genomic_DNA"/>
</dbReference>
<gene>
    <name evidence="2" type="ORF">OKIOD_LOCUS2431</name>
</gene>
<accession>A0ABN7RWD9</accession>
<proteinExistence type="predicted"/>
<feature type="compositionally biased region" description="Basic and acidic residues" evidence="1">
    <location>
        <begin position="540"/>
        <end position="562"/>
    </location>
</feature>
<feature type="compositionally biased region" description="Basic and acidic residues" evidence="1">
    <location>
        <begin position="236"/>
        <end position="246"/>
    </location>
</feature>
<name>A0ABN7RWD9_OIKDI</name>
<feature type="compositionally biased region" description="Basic and acidic residues" evidence="1">
    <location>
        <begin position="1319"/>
        <end position="1329"/>
    </location>
</feature>
<feature type="compositionally biased region" description="Basic and acidic residues" evidence="1">
    <location>
        <begin position="342"/>
        <end position="358"/>
    </location>
</feature>
<reference evidence="2 3" key="1">
    <citation type="submission" date="2021-04" db="EMBL/GenBank/DDBJ databases">
        <authorList>
            <person name="Bliznina A."/>
        </authorList>
    </citation>
    <scope>NUCLEOTIDE SEQUENCE [LARGE SCALE GENOMIC DNA]</scope>
</reference>
<dbReference type="InterPro" id="IPR027417">
    <property type="entry name" value="P-loop_NTPase"/>
</dbReference>
<evidence type="ECO:0000313" key="3">
    <source>
        <dbReference type="Proteomes" id="UP001158576"/>
    </source>
</evidence>
<evidence type="ECO:0000256" key="1">
    <source>
        <dbReference type="SAM" id="MobiDB-lite"/>
    </source>
</evidence>
<feature type="compositionally biased region" description="Basic and acidic residues" evidence="1">
    <location>
        <begin position="573"/>
        <end position="586"/>
    </location>
</feature>
<feature type="compositionally biased region" description="Basic and acidic residues" evidence="1">
    <location>
        <begin position="1"/>
        <end position="17"/>
    </location>
</feature>
<feature type="compositionally biased region" description="Polar residues" evidence="1">
    <location>
        <begin position="287"/>
        <end position="300"/>
    </location>
</feature>
<evidence type="ECO:0000313" key="2">
    <source>
        <dbReference type="EMBL" id="CAG5085355.1"/>
    </source>
</evidence>
<dbReference type="SUPFAM" id="SSF52540">
    <property type="entry name" value="P-loop containing nucleoside triphosphate hydrolases"/>
    <property type="match status" value="1"/>
</dbReference>
<feature type="compositionally biased region" description="Polar residues" evidence="1">
    <location>
        <begin position="503"/>
        <end position="535"/>
    </location>
</feature>
<feature type="compositionally biased region" description="Polar residues" evidence="1">
    <location>
        <begin position="187"/>
        <end position="208"/>
    </location>
</feature>
<keyword evidence="3" id="KW-1185">Reference proteome</keyword>
<protein>
    <submittedName>
        <fullName evidence="2">Oidioi.mRNA.OKI2018_I69.PAR.g10873.t1.cds</fullName>
    </submittedName>
</protein>
<feature type="compositionally biased region" description="Polar residues" evidence="1">
    <location>
        <begin position="633"/>
        <end position="645"/>
    </location>
</feature>
<feature type="compositionally biased region" description="Polar residues" evidence="1">
    <location>
        <begin position="1304"/>
        <end position="1315"/>
    </location>
</feature>
<feature type="region of interest" description="Disordered" evidence="1">
    <location>
        <begin position="861"/>
        <end position="1024"/>
    </location>
</feature>
<feature type="compositionally biased region" description="Polar residues" evidence="1">
    <location>
        <begin position="1342"/>
        <end position="1359"/>
    </location>
</feature>
<feature type="region of interest" description="Disordered" evidence="1">
    <location>
        <begin position="1"/>
        <end position="31"/>
    </location>
</feature>
<feature type="compositionally biased region" description="Polar residues" evidence="1">
    <location>
        <begin position="255"/>
        <end position="268"/>
    </location>
</feature>
<dbReference type="Proteomes" id="UP001158576">
    <property type="component" value="Chromosome PAR"/>
</dbReference>